<dbReference type="InterPro" id="IPR010089">
    <property type="entry name" value="Flavoprotein_WrbA-like"/>
</dbReference>
<dbReference type="PATRIC" id="fig|512565.3.peg.6824"/>
<dbReference type="GO" id="GO:0010181">
    <property type="term" value="F:FMN binding"/>
    <property type="evidence" value="ECO:0007669"/>
    <property type="project" value="InterPro"/>
</dbReference>
<dbReference type="GO" id="GO:0016020">
    <property type="term" value="C:membrane"/>
    <property type="evidence" value="ECO:0007669"/>
    <property type="project" value="TreeGrafter"/>
</dbReference>
<dbReference type="NCBIfam" id="TIGR01755">
    <property type="entry name" value="flav_wrbA"/>
    <property type="match status" value="1"/>
</dbReference>
<dbReference type="STRING" id="512565.AMIS_68250"/>
<dbReference type="PROSITE" id="PS50902">
    <property type="entry name" value="FLAVODOXIN_LIKE"/>
    <property type="match status" value="1"/>
</dbReference>
<dbReference type="EMBL" id="AP012319">
    <property type="protein sequence ID" value="BAL92045.1"/>
    <property type="molecule type" value="Genomic_DNA"/>
</dbReference>
<dbReference type="InterPro" id="IPR029039">
    <property type="entry name" value="Flavoprotein-like_sf"/>
</dbReference>
<protein>
    <recommendedName>
        <fullName evidence="2">Flavodoxin-like domain-containing protein</fullName>
    </recommendedName>
</protein>
<dbReference type="HOGENOM" id="CLU_051402_0_2_11"/>
<dbReference type="Proteomes" id="UP000007882">
    <property type="component" value="Chromosome"/>
</dbReference>
<dbReference type="Pfam" id="PF03358">
    <property type="entry name" value="FMN_red"/>
    <property type="match status" value="1"/>
</dbReference>
<dbReference type="OrthoDB" id="9801479at2"/>
<comment type="similarity">
    <text evidence="1">Belongs to the WrbA family.</text>
</comment>
<name>I0HGA8_ACTM4</name>
<keyword evidence="4" id="KW-1185">Reference proteome</keyword>
<dbReference type="KEGG" id="ams:AMIS_68250"/>
<reference evidence="3 4" key="1">
    <citation type="submission" date="2012-02" db="EMBL/GenBank/DDBJ databases">
        <title>Complete genome sequence of Actinoplanes missouriensis 431 (= NBRC 102363).</title>
        <authorList>
            <person name="Ohnishi Y."/>
            <person name="Ishikawa J."/>
            <person name="Sekine M."/>
            <person name="Hosoyama A."/>
            <person name="Harada T."/>
            <person name="Narita H."/>
            <person name="Hata T."/>
            <person name="Konno Y."/>
            <person name="Tutikane K."/>
            <person name="Fujita N."/>
            <person name="Horinouchi S."/>
            <person name="Hayakawa M."/>
        </authorList>
    </citation>
    <scope>NUCLEOTIDE SEQUENCE [LARGE SCALE GENOMIC DNA]</scope>
    <source>
        <strain evidence="4">ATCC 14538 / DSM 43046 / CBS 188.64 / JCM 3121 / NBRC 102363 / NCIMB 12654 / NRRL B-3342 / UNCC 431</strain>
    </source>
</reference>
<dbReference type="PANTHER" id="PTHR30546:SF23">
    <property type="entry name" value="FLAVOPROTEIN-LIKE PROTEIN YCP4-RELATED"/>
    <property type="match status" value="1"/>
</dbReference>
<evidence type="ECO:0000313" key="4">
    <source>
        <dbReference type="Proteomes" id="UP000007882"/>
    </source>
</evidence>
<dbReference type="GO" id="GO:0003955">
    <property type="term" value="F:NAD(P)H dehydrogenase (quinone) activity"/>
    <property type="evidence" value="ECO:0007669"/>
    <property type="project" value="InterPro"/>
</dbReference>
<accession>I0HGA8</accession>
<sequence length="201" mass="21472">MADVKLAIIYYSSTGTIHGMAERLREAGEKAGAEVRLRQVPELAPEEAIASNAAWSQHFDRTKNEPKATADDVVWADGVLFGTPTRYGNVSSQLKQFIDTLGPQWGQGLLANKAYAGFTASMTEHGGQESTLLALYNTIYHFGGIVVAPGYTDPLKFADGNPYGVSHVTGGNNDAPLTGVQHAALDHLATRMVTIAGKLRA</sequence>
<dbReference type="SUPFAM" id="SSF52218">
    <property type="entry name" value="Flavoproteins"/>
    <property type="match status" value="1"/>
</dbReference>
<gene>
    <name evidence="3" type="ordered locus">AMIS_68250</name>
</gene>
<dbReference type="eggNOG" id="COG0655">
    <property type="taxonomic scope" value="Bacteria"/>
</dbReference>
<proteinExistence type="inferred from homology"/>
<evidence type="ECO:0000256" key="1">
    <source>
        <dbReference type="ARBA" id="ARBA00006961"/>
    </source>
</evidence>
<dbReference type="RefSeq" id="WP_014446930.1">
    <property type="nucleotide sequence ID" value="NC_017093.1"/>
</dbReference>
<dbReference type="InterPro" id="IPR005025">
    <property type="entry name" value="FMN_Rdtase-like_dom"/>
</dbReference>
<evidence type="ECO:0000259" key="2">
    <source>
        <dbReference type="PROSITE" id="PS50902"/>
    </source>
</evidence>
<dbReference type="NCBIfam" id="NF002999">
    <property type="entry name" value="PRK03767.1"/>
    <property type="match status" value="1"/>
</dbReference>
<evidence type="ECO:0000313" key="3">
    <source>
        <dbReference type="EMBL" id="BAL92045.1"/>
    </source>
</evidence>
<dbReference type="InterPro" id="IPR008254">
    <property type="entry name" value="Flavodoxin/NO_synth"/>
</dbReference>
<feature type="domain" description="Flavodoxin-like" evidence="2">
    <location>
        <begin position="6"/>
        <end position="193"/>
    </location>
</feature>
<organism evidence="3 4">
    <name type="scientific">Actinoplanes missouriensis (strain ATCC 14538 / DSM 43046 / CBS 188.64 / JCM 3121 / NBRC 102363 / NCIMB 12654 / NRRL B-3342 / UNCC 431)</name>
    <dbReference type="NCBI Taxonomy" id="512565"/>
    <lineage>
        <taxon>Bacteria</taxon>
        <taxon>Bacillati</taxon>
        <taxon>Actinomycetota</taxon>
        <taxon>Actinomycetes</taxon>
        <taxon>Micromonosporales</taxon>
        <taxon>Micromonosporaceae</taxon>
        <taxon>Actinoplanes</taxon>
    </lineage>
</organism>
<dbReference type="Gene3D" id="3.40.50.360">
    <property type="match status" value="1"/>
</dbReference>
<dbReference type="AlphaFoldDB" id="I0HGA8"/>
<dbReference type="PANTHER" id="PTHR30546">
    <property type="entry name" value="FLAVODOXIN-RELATED PROTEIN WRBA-RELATED"/>
    <property type="match status" value="1"/>
</dbReference>